<dbReference type="EC" id="3.6.4.13" evidence="1"/>
<dbReference type="OrthoDB" id="5600252at2759"/>
<feature type="domain" description="Helicase ATP-binding" evidence="8">
    <location>
        <begin position="581"/>
        <end position="746"/>
    </location>
</feature>
<dbReference type="SMART" id="SM00490">
    <property type="entry name" value="HELICc"/>
    <property type="match status" value="1"/>
</dbReference>
<dbReference type="InterPro" id="IPR056328">
    <property type="entry name" value="DSRM_DHX29"/>
</dbReference>
<evidence type="ECO:0000259" key="8">
    <source>
        <dbReference type="PROSITE" id="PS51192"/>
    </source>
</evidence>
<keyword evidence="3 10" id="KW-0378">Hydrolase</keyword>
<dbReference type="InterPro" id="IPR002464">
    <property type="entry name" value="DNA/RNA_helicase_DEAH_CS"/>
</dbReference>
<feature type="region of interest" description="Disordered" evidence="7">
    <location>
        <begin position="175"/>
        <end position="208"/>
    </location>
</feature>
<dbReference type="InterPro" id="IPR027417">
    <property type="entry name" value="P-loop_NTPase"/>
</dbReference>
<keyword evidence="11" id="KW-1185">Reference proteome</keyword>
<dbReference type="PROSITE" id="PS51194">
    <property type="entry name" value="HELICASE_CTER"/>
    <property type="match status" value="1"/>
</dbReference>
<dbReference type="InterPro" id="IPR014001">
    <property type="entry name" value="Helicase_ATP-bd"/>
</dbReference>
<dbReference type="InterPro" id="IPR011545">
    <property type="entry name" value="DEAD/DEAH_box_helicase_dom"/>
</dbReference>
<dbReference type="InterPro" id="IPR048333">
    <property type="entry name" value="HA2_WH"/>
</dbReference>
<evidence type="ECO:0000313" key="10">
    <source>
        <dbReference type="EMBL" id="KIY51989.1"/>
    </source>
</evidence>
<dbReference type="SUPFAM" id="SSF52540">
    <property type="entry name" value="P-loop containing nucleoside triphosphate hydrolases"/>
    <property type="match status" value="1"/>
</dbReference>
<comment type="catalytic activity">
    <reaction evidence="6">
        <text>ATP + H2O = ADP + phosphate + H(+)</text>
        <dbReference type="Rhea" id="RHEA:13065"/>
        <dbReference type="ChEBI" id="CHEBI:15377"/>
        <dbReference type="ChEBI" id="CHEBI:15378"/>
        <dbReference type="ChEBI" id="CHEBI:30616"/>
        <dbReference type="ChEBI" id="CHEBI:43474"/>
        <dbReference type="ChEBI" id="CHEBI:456216"/>
        <dbReference type="EC" id="3.6.4.13"/>
    </reaction>
</comment>
<organism evidence="10 11">
    <name type="scientific">Fistulina hepatica ATCC 64428</name>
    <dbReference type="NCBI Taxonomy" id="1128425"/>
    <lineage>
        <taxon>Eukaryota</taxon>
        <taxon>Fungi</taxon>
        <taxon>Dikarya</taxon>
        <taxon>Basidiomycota</taxon>
        <taxon>Agaricomycotina</taxon>
        <taxon>Agaricomycetes</taxon>
        <taxon>Agaricomycetidae</taxon>
        <taxon>Agaricales</taxon>
        <taxon>Fistulinaceae</taxon>
        <taxon>Fistulina</taxon>
    </lineage>
</organism>
<dbReference type="Pfam" id="PF07717">
    <property type="entry name" value="OB_NTP_bind"/>
    <property type="match status" value="1"/>
</dbReference>
<evidence type="ECO:0000256" key="3">
    <source>
        <dbReference type="ARBA" id="ARBA00022801"/>
    </source>
</evidence>
<dbReference type="GO" id="GO:0005524">
    <property type="term" value="F:ATP binding"/>
    <property type="evidence" value="ECO:0007669"/>
    <property type="project" value="UniProtKB-KW"/>
</dbReference>
<dbReference type="GO" id="GO:1990904">
    <property type="term" value="C:ribonucleoprotein complex"/>
    <property type="evidence" value="ECO:0007669"/>
    <property type="project" value="UniProtKB-ARBA"/>
</dbReference>
<dbReference type="GO" id="GO:0003723">
    <property type="term" value="F:RNA binding"/>
    <property type="evidence" value="ECO:0007669"/>
    <property type="project" value="TreeGrafter"/>
</dbReference>
<dbReference type="PROSITE" id="PS00690">
    <property type="entry name" value="DEAH_ATP_HELICASE"/>
    <property type="match status" value="1"/>
</dbReference>
<dbReference type="InterPro" id="IPR011709">
    <property type="entry name" value="DEAD-box_helicase_OB_fold"/>
</dbReference>
<evidence type="ECO:0000256" key="6">
    <source>
        <dbReference type="ARBA" id="ARBA00047984"/>
    </source>
</evidence>
<dbReference type="Gene3D" id="3.40.50.300">
    <property type="entry name" value="P-loop containing nucleotide triphosphate hydrolases"/>
    <property type="match status" value="2"/>
</dbReference>
<feature type="compositionally biased region" description="Basic and acidic residues" evidence="7">
    <location>
        <begin position="175"/>
        <end position="197"/>
    </location>
</feature>
<gene>
    <name evidence="10" type="ORF">FISHEDRAFT_70226</name>
</gene>
<evidence type="ECO:0000259" key="9">
    <source>
        <dbReference type="PROSITE" id="PS51194"/>
    </source>
</evidence>
<keyword evidence="4" id="KW-0347">Helicase</keyword>
<dbReference type="GO" id="GO:0003724">
    <property type="term" value="F:RNA helicase activity"/>
    <property type="evidence" value="ECO:0007669"/>
    <property type="project" value="UniProtKB-EC"/>
</dbReference>
<accession>A0A0D7AJP7</accession>
<dbReference type="Pfam" id="PF24385">
    <property type="entry name" value="DSRM_DHX29"/>
    <property type="match status" value="1"/>
</dbReference>
<name>A0A0D7AJP7_9AGAR</name>
<evidence type="ECO:0000256" key="2">
    <source>
        <dbReference type="ARBA" id="ARBA00022741"/>
    </source>
</evidence>
<protein>
    <recommendedName>
        <fullName evidence="1">RNA helicase</fullName>
        <ecNumber evidence="1">3.6.4.13</ecNumber>
    </recommendedName>
</protein>
<feature type="region of interest" description="Disordered" evidence="7">
    <location>
        <begin position="1"/>
        <end position="58"/>
    </location>
</feature>
<dbReference type="EMBL" id="KN881646">
    <property type="protein sequence ID" value="KIY51989.1"/>
    <property type="molecule type" value="Genomic_DNA"/>
</dbReference>
<dbReference type="Proteomes" id="UP000054144">
    <property type="component" value="Unassembled WGS sequence"/>
</dbReference>
<proteinExistence type="predicted"/>
<evidence type="ECO:0000256" key="7">
    <source>
        <dbReference type="SAM" id="MobiDB-lite"/>
    </source>
</evidence>
<dbReference type="CDD" id="cd18791">
    <property type="entry name" value="SF2_C_RHA"/>
    <property type="match status" value="1"/>
</dbReference>
<dbReference type="PANTHER" id="PTHR18934:SF267">
    <property type="entry name" value="ATP-DEPENDENT RNA HELICASE YLR419W-RELATED"/>
    <property type="match status" value="1"/>
</dbReference>
<dbReference type="CDD" id="cd17917">
    <property type="entry name" value="DEXHc_RHA-like"/>
    <property type="match status" value="1"/>
</dbReference>
<keyword evidence="5" id="KW-0067">ATP-binding</keyword>
<evidence type="ECO:0000256" key="4">
    <source>
        <dbReference type="ARBA" id="ARBA00022806"/>
    </source>
</evidence>
<dbReference type="FunFam" id="3.40.50.300:FF:000500">
    <property type="entry name" value="ATP-dependent RNA helicase DHX29"/>
    <property type="match status" value="1"/>
</dbReference>
<feature type="region of interest" description="Disordered" evidence="7">
    <location>
        <begin position="513"/>
        <end position="547"/>
    </location>
</feature>
<evidence type="ECO:0000256" key="1">
    <source>
        <dbReference type="ARBA" id="ARBA00012552"/>
    </source>
</evidence>
<evidence type="ECO:0000256" key="5">
    <source>
        <dbReference type="ARBA" id="ARBA00022840"/>
    </source>
</evidence>
<dbReference type="Pfam" id="PF00271">
    <property type="entry name" value="Helicase_C"/>
    <property type="match status" value="1"/>
</dbReference>
<dbReference type="Gene3D" id="1.20.120.1080">
    <property type="match status" value="1"/>
</dbReference>
<feature type="domain" description="Helicase C-terminal" evidence="9">
    <location>
        <begin position="816"/>
        <end position="983"/>
    </location>
</feature>
<dbReference type="Pfam" id="PF21010">
    <property type="entry name" value="HA2_C"/>
    <property type="match status" value="1"/>
</dbReference>
<dbReference type="SMART" id="SM00487">
    <property type="entry name" value="DEXDc"/>
    <property type="match status" value="1"/>
</dbReference>
<sequence length="1338" mass="149037">MSSKRRDGSKKDVPEKDSSKKQLSTKKDSSKSKSSGSTTPVQESKEKPLFPPGSKTPLSLLHERCQRNGWDKPTVDARKRDGGFSFVITLSRVSKKGEKETVRLEPHPSRICPSAIEARHWGATYALYRFCNGIQLNRVLPAGPRDYWNELVAEHRDIPEHLKWQYAADPFAARREVDERQAKAAARREKKQEDDARPSGPTREFSNAPEVFMSNSLRDVVEDAVKKGLAMYPEAASPAAPTVLSPEDTPALQQQLVTLGFKPPQAQDAINLLSGPSAVAVNLLSTLSPLDACIEYLVLHVPECDLPPRFLPSASSNMFISSIHTGDHDLKRRWVEDKAVKEAGWPAHAVKASCASDPTLVDDWTRLITTLGMRLTGAGDDWRPDDEGEPYEIDAEEVTAFGGQVTDPGQVDLPLFSAPITLHIITSSAERVPRARYVPMYITSPSVSAYVRLHLVAQVLRTASDGTLQEPGESFCMACLRVIQEEWAKIEDNGPPDMHEVLRHILPRAQLPVQDIESDESPVPSRTSNKRKPRTQSQISDDRSDEQVRREFEGICGMLEYKAMLEKRQKLPAFDMRDKFLAALDHNRVVVVVGDTGCGKTTQLPQFILDALILANKGASTSILITQPRRISAISVAERVSTERLDDGSVGYATRGESKHSRYTKLLFCTTGVVLRRLSSGDNLKDVSHIFVDEVHERSVDGDFLLLELKDLLTKHPRLKVVLMSATINHETFVRYFHGAHLITIQGRAFSVTDVYLEDVLPRIQYRPPASTYRGVKEASVADREALKSRGLDDAMIHALQSIVHSGRLDYQLIAAIVEHIVKNEGKPSGILIFLPGVEEIRQCIDAIKSVMSPTDANIYPLHANLTSDEHRRVFLETSKWKIVVTTNVAETSITINDIVYVIDSGKVKEIHYDPAGNITRLEETWVTRAAARQRRGRAGRTQAGFCYKLFTRPYEEKMVQFPVPEILRVPLESISLSVKVTREEEDVKEFLRRAIDPPDVSSLDRAWKTLQEIGAIDANNGLTGLGRHMAMLPVDLKIGKMLVLGAVFRCIAPILTIAALLQSKPLFLSPVDKRDEAKQARLGFATDDSDLLTDLAAYDAVMELRMQRKGSGALRAFCEKNFISANTIREVRSLRQDLFVALCDLGFIPFSSSPSAHEFNANSRNNNLIKAIILGGSWPNVARAGAAMKFDRMEGGAVQRENTAKEFKLREIKGERVFLHPSSILFDHNSWKSPFLTYFSKQLTSKLFVRDASQVPTYAVLLFGGPIWVNHIRGGLIVGNEDGRLVLNASPRIGTLVNQLRRIFDARLQRCINDGTPLRSNDQDAIVSAMLELLASR</sequence>
<dbReference type="Pfam" id="PF00270">
    <property type="entry name" value="DEAD"/>
    <property type="match status" value="1"/>
</dbReference>
<dbReference type="InterPro" id="IPR001650">
    <property type="entry name" value="Helicase_C-like"/>
</dbReference>
<dbReference type="PROSITE" id="PS51192">
    <property type="entry name" value="HELICASE_ATP_BIND_1"/>
    <property type="match status" value="1"/>
</dbReference>
<feature type="compositionally biased region" description="Basic and acidic residues" evidence="7">
    <location>
        <begin position="1"/>
        <end position="31"/>
    </location>
</feature>
<evidence type="ECO:0000313" key="11">
    <source>
        <dbReference type="Proteomes" id="UP000054144"/>
    </source>
</evidence>
<dbReference type="GO" id="GO:0016787">
    <property type="term" value="F:hydrolase activity"/>
    <property type="evidence" value="ECO:0007669"/>
    <property type="project" value="UniProtKB-KW"/>
</dbReference>
<dbReference type="FunFam" id="1.20.120.1080:FF:000002">
    <property type="entry name" value="Putative ATP-dependent RNA helicase DHX36"/>
    <property type="match status" value="1"/>
</dbReference>
<keyword evidence="2" id="KW-0547">Nucleotide-binding</keyword>
<dbReference type="PANTHER" id="PTHR18934">
    <property type="entry name" value="ATP-DEPENDENT RNA HELICASE"/>
    <property type="match status" value="1"/>
</dbReference>
<reference evidence="10 11" key="1">
    <citation type="journal article" date="2015" name="Fungal Genet. Biol.">
        <title>Evolution of novel wood decay mechanisms in Agaricales revealed by the genome sequences of Fistulina hepatica and Cylindrobasidium torrendii.</title>
        <authorList>
            <person name="Floudas D."/>
            <person name="Held B.W."/>
            <person name="Riley R."/>
            <person name="Nagy L.G."/>
            <person name="Koehler G."/>
            <person name="Ransdell A.S."/>
            <person name="Younus H."/>
            <person name="Chow J."/>
            <person name="Chiniquy J."/>
            <person name="Lipzen A."/>
            <person name="Tritt A."/>
            <person name="Sun H."/>
            <person name="Haridas S."/>
            <person name="LaButti K."/>
            <person name="Ohm R.A."/>
            <person name="Kues U."/>
            <person name="Blanchette R.A."/>
            <person name="Grigoriev I.V."/>
            <person name="Minto R.E."/>
            <person name="Hibbett D.S."/>
        </authorList>
    </citation>
    <scope>NUCLEOTIDE SEQUENCE [LARGE SCALE GENOMIC DNA]</scope>
    <source>
        <strain evidence="10 11">ATCC 64428</strain>
    </source>
</reference>
<dbReference type="SMART" id="SM00847">
    <property type="entry name" value="HA2"/>
    <property type="match status" value="1"/>
</dbReference>
<dbReference type="Pfam" id="PF04408">
    <property type="entry name" value="WHD_HA2"/>
    <property type="match status" value="1"/>
</dbReference>
<dbReference type="InterPro" id="IPR007502">
    <property type="entry name" value="Helicase-assoc_dom"/>
</dbReference>